<dbReference type="SMART" id="SM00872">
    <property type="entry name" value="Alpha-mann_mid"/>
    <property type="match status" value="1"/>
</dbReference>
<comment type="caution">
    <text evidence="4">The sequence shown here is derived from an EMBL/GenBank/DDBJ whole genome shotgun (WGS) entry which is preliminary data.</text>
</comment>
<dbReference type="GO" id="GO:0004559">
    <property type="term" value="F:alpha-mannosidase activity"/>
    <property type="evidence" value="ECO:0007669"/>
    <property type="project" value="InterPro"/>
</dbReference>
<evidence type="ECO:0000259" key="3">
    <source>
        <dbReference type="SMART" id="SM00872"/>
    </source>
</evidence>
<dbReference type="InterPro" id="IPR011682">
    <property type="entry name" value="Glyco_hydro_38_C"/>
</dbReference>
<evidence type="ECO:0000256" key="1">
    <source>
        <dbReference type="ARBA" id="ARBA00022723"/>
    </source>
</evidence>
<dbReference type="GO" id="GO:0006013">
    <property type="term" value="P:mannose metabolic process"/>
    <property type="evidence" value="ECO:0007669"/>
    <property type="project" value="InterPro"/>
</dbReference>
<dbReference type="EMBL" id="JARIHO010000013">
    <property type="protein sequence ID" value="KAJ7351290.1"/>
    <property type="molecule type" value="Genomic_DNA"/>
</dbReference>
<name>A0AAD7EU19_9AGAR</name>
<dbReference type="GO" id="GO:0009313">
    <property type="term" value="P:oligosaccharide catabolic process"/>
    <property type="evidence" value="ECO:0007669"/>
    <property type="project" value="TreeGrafter"/>
</dbReference>
<feature type="domain" description="Glycoside hydrolase family 38 central" evidence="3">
    <location>
        <begin position="101"/>
        <end position="204"/>
    </location>
</feature>
<dbReference type="InterPro" id="IPR011013">
    <property type="entry name" value="Gal_mutarotase_sf_dom"/>
</dbReference>
<dbReference type="GO" id="GO:0046872">
    <property type="term" value="F:metal ion binding"/>
    <property type="evidence" value="ECO:0007669"/>
    <property type="project" value="UniProtKB-KW"/>
</dbReference>
<evidence type="ECO:0000313" key="4">
    <source>
        <dbReference type="EMBL" id="KAJ7351290.1"/>
    </source>
</evidence>
<accession>A0AAD7EU19</accession>
<proteinExistence type="predicted"/>
<keyword evidence="5" id="KW-1185">Reference proteome</keyword>
<dbReference type="GO" id="GO:0030246">
    <property type="term" value="F:carbohydrate binding"/>
    <property type="evidence" value="ECO:0007669"/>
    <property type="project" value="InterPro"/>
</dbReference>
<dbReference type="Pfam" id="PF07748">
    <property type="entry name" value="Glyco_hydro_38C"/>
    <property type="match status" value="1"/>
</dbReference>
<dbReference type="Gene3D" id="2.70.98.30">
    <property type="entry name" value="Golgi alpha-mannosidase II, domain 4"/>
    <property type="match status" value="1"/>
</dbReference>
<evidence type="ECO:0000313" key="5">
    <source>
        <dbReference type="Proteomes" id="UP001218218"/>
    </source>
</evidence>
<evidence type="ECO:0000256" key="2">
    <source>
        <dbReference type="ARBA" id="ARBA00022801"/>
    </source>
</evidence>
<sequence length="544" mass="61154">MRPYQLKAGGNQIAILIGLKPVTANFLMMWSKRQFPAITTMNGHHSHSAHSEAYQRLARASQPAYPTLTPVQAYPSHHGHGHGHNHICTAAVKHKRIGGGIFHRGTYTSHGSIKKGNRHSEILLRDIEVRERVACSVPVEFWLTETILHIQHVATLASLTGKTKYVYPKQVLNDAWEKVLLNQFHDVLPGSAIGMVYDDAKKLYQEVREADEKMLDDVLDLVAYNTMFFPRCEVVQVLLPAVGDSALRTQVGQLAADGMTGYAVVHSVGSGRPSVLAVPPVTEAWGFTPVSVYTNGGNYFVLRNASVQLTISRGRITRLLDVQLIQEGATGFLVIFEDRPNYWDAWDVEIHHSEKSTQLEFARVSFVAQGSLRASVRAKVVYGQSRINVTISLDAVPASTKLDSRSMFRFDAWVDWRQRHAFLKFCPQVRSTLCLSAMPRAFYTALRKTRHMPSYLHLRDSFMCSRSLSSSAFNSPSFCKIRAHFTLPCKKTRHMRSYLLRDLAHLAASLLPRNHWTYCKYPDSPLHTHPCVVSAVLQCSQSHL</sequence>
<dbReference type="AlphaFoldDB" id="A0AAD7EU19"/>
<reference evidence="4" key="1">
    <citation type="submission" date="2023-03" db="EMBL/GenBank/DDBJ databases">
        <title>Massive genome expansion in bonnet fungi (Mycena s.s.) driven by repeated elements and novel gene families across ecological guilds.</title>
        <authorList>
            <consortium name="Lawrence Berkeley National Laboratory"/>
            <person name="Harder C.B."/>
            <person name="Miyauchi S."/>
            <person name="Viragh M."/>
            <person name="Kuo A."/>
            <person name="Thoen E."/>
            <person name="Andreopoulos B."/>
            <person name="Lu D."/>
            <person name="Skrede I."/>
            <person name="Drula E."/>
            <person name="Henrissat B."/>
            <person name="Morin E."/>
            <person name="Kohler A."/>
            <person name="Barry K."/>
            <person name="LaButti K."/>
            <person name="Morin E."/>
            <person name="Salamov A."/>
            <person name="Lipzen A."/>
            <person name="Mereny Z."/>
            <person name="Hegedus B."/>
            <person name="Baldrian P."/>
            <person name="Stursova M."/>
            <person name="Weitz H."/>
            <person name="Taylor A."/>
            <person name="Grigoriev I.V."/>
            <person name="Nagy L.G."/>
            <person name="Martin F."/>
            <person name="Kauserud H."/>
        </authorList>
    </citation>
    <scope>NUCLEOTIDE SEQUENCE</scope>
    <source>
        <strain evidence="4">CBHHK002</strain>
    </source>
</reference>
<dbReference type="GO" id="GO:0000329">
    <property type="term" value="C:fungal-type vacuole membrane"/>
    <property type="evidence" value="ECO:0007669"/>
    <property type="project" value="TreeGrafter"/>
</dbReference>
<keyword evidence="1" id="KW-0479">Metal-binding</keyword>
<dbReference type="Pfam" id="PF09261">
    <property type="entry name" value="Alpha-mann_mid"/>
    <property type="match status" value="1"/>
</dbReference>
<keyword evidence="2" id="KW-0378">Hydrolase</keyword>
<dbReference type="Gene3D" id="1.20.1270.50">
    <property type="entry name" value="Glycoside hydrolase family 38, central domain"/>
    <property type="match status" value="1"/>
</dbReference>
<dbReference type="FunFam" id="1.20.1270.50:FF:000004">
    <property type="entry name" value="alpha-mannosidase 2C1 isoform X1"/>
    <property type="match status" value="1"/>
</dbReference>
<protein>
    <recommendedName>
        <fullName evidence="3">Glycoside hydrolase family 38 central domain-containing protein</fullName>
    </recommendedName>
</protein>
<dbReference type="InterPro" id="IPR028995">
    <property type="entry name" value="Glyco_hydro_57/38_cen_sf"/>
</dbReference>
<gene>
    <name evidence="4" type="ORF">DFH08DRAFT_1078386</name>
</gene>
<dbReference type="PANTHER" id="PTHR46017">
    <property type="entry name" value="ALPHA-MANNOSIDASE 2C1"/>
    <property type="match status" value="1"/>
</dbReference>
<dbReference type="PANTHER" id="PTHR46017:SF1">
    <property type="entry name" value="ALPHA-MANNOSIDASE 2C1"/>
    <property type="match status" value="1"/>
</dbReference>
<dbReference type="SUPFAM" id="SSF88688">
    <property type="entry name" value="Families 57/38 glycoside transferase middle domain"/>
    <property type="match status" value="1"/>
</dbReference>
<dbReference type="Proteomes" id="UP001218218">
    <property type="component" value="Unassembled WGS sequence"/>
</dbReference>
<dbReference type="InterPro" id="IPR037094">
    <property type="entry name" value="Glyco_hydro_38_cen_sf"/>
</dbReference>
<feature type="non-terminal residue" evidence="4">
    <location>
        <position position="1"/>
    </location>
</feature>
<dbReference type="InterPro" id="IPR015341">
    <property type="entry name" value="Glyco_hydro_38_cen"/>
</dbReference>
<organism evidence="4 5">
    <name type="scientific">Mycena albidolilacea</name>
    <dbReference type="NCBI Taxonomy" id="1033008"/>
    <lineage>
        <taxon>Eukaryota</taxon>
        <taxon>Fungi</taxon>
        <taxon>Dikarya</taxon>
        <taxon>Basidiomycota</taxon>
        <taxon>Agaricomycotina</taxon>
        <taxon>Agaricomycetes</taxon>
        <taxon>Agaricomycetidae</taxon>
        <taxon>Agaricales</taxon>
        <taxon>Marasmiineae</taxon>
        <taxon>Mycenaceae</taxon>
        <taxon>Mycena</taxon>
    </lineage>
</organism>
<dbReference type="SUPFAM" id="SSF74650">
    <property type="entry name" value="Galactose mutarotase-like"/>
    <property type="match status" value="1"/>
</dbReference>